<dbReference type="AlphaFoldDB" id="A0A5J9U4V2"/>
<dbReference type="Gramene" id="TVU18663">
    <property type="protein sequence ID" value="TVU18663"/>
    <property type="gene ID" value="EJB05_34773"/>
</dbReference>
<name>A0A5J9U4V2_9POAL</name>
<dbReference type="EMBL" id="RWGY01000029">
    <property type="protein sequence ID" value="TVU18663.1"/>
    <property type="molecule type" value="Genomic_DNA"/>
</dbReference>
<evidence type="ECO:0000313" key="2">
    <source>
        <dbReference type="Proteomes" id="UP000324897"/>
    </source>
</evidence>
<organism evidence="1 2">
    <name type="scientific">Eragrostis curvula</name>
    <name type="common">weeping love grass</name>
    <dbReference type="NCBI Taxonomy" id="38414"/>
    <lineage>
        <taxon>Eukaryota</taxon>
        <taxon>Viridiplantae</taxon>
        <taxon>Streptophyta</taxon>
        <taxon>Embryophyta</taxon>
        <taxon>Tracheophyta</taxon>
        <taxon>Spermatophyta</taxon>
        <taxon>Magnoliopsida</taxon>
        <taxon>Liliopsida</taxon>
        <taxon>Poales</taxon>
        <taxon>Poaceae</taxon>
        <taxon>PACMAD clade</taxon>
        <taxon>Chloridoideae</taxon>
        <taxon>Eragrostideae</taxon>
        <taxon>Eragrostidinae</taxon>
        <taxon>Eragrostis</taxon>
    </lineage>
</organism>
<feature type="non-terminal residue" evidence="1">
    <location>
        <position position="1"/>
    </location>
</feature>
<protein>
    <submittedName>
        <fullName evidence="1">Uncharacterized protein</fullName>
    </submittedName>
</protein>
<proteinExistence type="predicted"/>
<reference evidence="1 2" key="1">
    <citation type="journal article" date="2019" name="Sci. Rep.">
        <title>A high-quality genome of Eragrostis curvula grass provides insights into Poaceae evolution and supports new strategies to enhance forage quality.</title>
        <authorList>
            <person name="Carballo J."/>
            <person name="Santos B.A.C.M."/>
            <person name="Zappacosta D."/>
            <person name="Garbus I."/>
            <person name="Selva J.P."/>
            <person name="Gallo C.A."/>
            <person name="Diaz A."/>
            <person name="Albertini E."/>
            <person name="Caccamo M."/>
            <person name="Echenique V."/>
        </authorList>
    </citation>
    <scope>NUCLEOTIDE SEQUENCE [LARGE SCALE GENOMIC DNA]</scope>
    <source>
        <strain evidence="2">cv. Victoria</strain>
        <tissue evidence="1">Leaf</tissue>
    </source>
</reference>
<gene>
    <name evidence="1" type="ORF">EJB05_34773</name>
</gene>
<evidence type="ECO:0000313" key="1">
    <source>
        <dbReference type="EMBL" id="TVU18663.1"/>
    </source>
</evidence>
<keyword evidence="2" id="KW-1185">Reference proteome</keyword>
<sequence length="93" mass="9644">MPGAARTPDEPLPAASPDVICRCPPAAAAAKHAATARRMCMVKAGSCTAAGQAYATTPPDSSTTASSRTFRNKLEAKVLRDDACRVNVVMVLK</sequence>
<comment type="caution">
    <text evidence="1">The sequence shown here is derived from an EMBL/GenBank/DDBJ whole genome shotgun (WGS) entry which is preliminary data.</text>
</comment>
<accession>A0A5J9U4V2</accession>
<dbReference type="Proteomes" id="UP000324897">
    <property type="component" value="Chromosome 7"/>
</dbReference>